<dbReference type="AlphaFoldDB" id="B6SPN1"/>
<reference evidence="2" key="1">
    <citation type="journal article" date="2009" name="Plant Mol. Biol.">
        <title>Insights into corn genes derived from large-scale cDNA sequencing.</title>
        <authorList>
            <person name="Alexandrov N.N."/>
            <person name="Brover V.V."/>
            <person name="Freidin S."/>
            <person name="Troukhan M.E."/>
            <person name="Tatarinova T.V."/>
            <person name="Zhang H."/>
            <person name="Swaller T.J."/>
            <person name="Lu Y.P."/>
            <person name="Bouck J."/>
            <person name="Flavell R.B."/>
            <person name="Feldmann K.A."/>
        </authorList>
    </citation>
    <scope>NUCLEOTIDE SEQUENCE</scope>
</reference>
<dbReference type="ExpressionAtlas" id="B6SPN1">
    <property type="expression patterns" value="baseline and differential"/>
</dbReference>
<sequence length="103" mass="10547">MDRADPARGRLAVLSSHLRGAGAEEAAGLERSPVSAPAPGPRAGALAVVDGRTGKRHEVKVSEDGTVRATDFKKVPSSERGLTVPAVAPCRAVIPRGLGVLAF</sequence>
<accession>B6SPN1</accession>
<evidence type="ECO:0000313" key="2">
    <source>
        <dbReference type="EMBL" id="ACG26814.1"/>
    </source>
</evidence>
<organism evidence="2">
    <name type="scientific">Zea mays</name>
    <name type="common">Maize</name>
    <dbReference type="NCBI Taxonomy" id="4577"/>
    <lineage>
        <taxon>Eukaryota</taxon>
        <taxon>Viridiplantae</taxon>
        <taxon>Streptophyta</taxon>
        <taxon>Embryophyta</taxon>
        <taxon>Tracheophyta</taxon>
        <taxon>Spermatophyta</taxon>
        <taxon>Magnoliopsida</taxon>
        <taxon>Liliopsida</taxon>
        <taxon>Poales</taxon>
        <taxon>Poaceae</taxon>
        <taxon>PACMAD clade</taxon>
        <taxon>Panicoideae</taxon>
        <taxon>Andropogonodae</taxon>
        <taxon>Andropogoneae</taxon>
        <taxon>Tripsacinae</taxon>
        <taxon>Zea</taxon>
    </lineage>
</organism>
<proteinExistence type="evidence at transcript level"/>
<evidence type="ECO:0000256" key="1">
    <source>
        <dbReference type="SAM" id="MobiDB-lite"/>
    </source>
</evidence>
<name>B6SPN1_MAIZE</name>
<protein>
    <submittedName>
        <fullName evidence="2">Uncharacterized protein</fullName>
    </submittedName>
</protein>
<dbReference type="HOGENOM" id="CLU_2267690_0_0_1"/>
<dbReference type="EMBL" id="EU954696">
    <property type="protein sequence ID" value="ACG26814.1"/>
    <property type="molecule type" value="mRNA"/>
</dbReference>
<feature type="region of interest" description="Disordered" evidence="1">
    <location>
        <begin position="22"/>
        <end position="42"/>
    </location>
</feature>